<sequence length="346" mass="38684">MAIDSRPASVNVVSVLLTQLLPPALSISAMDYTLRYGSSPSAEVYKSYSSQYNTARGRQGDLCLPVAVINGKKICDTPWANECHWEVDFPIEPSEMEKDEMSIMAQPYTWECKFAWLVISGAYQASGHVLKNQHDRDGQLVDLYNLMLKIYEIATENDLYKQIGDNVVKQSKECSIFISNYGSRRYLYRILTGSEASTRIQDFRVSFGDLQKAFTSGQIDLTTRGVLEIKSFVLSQGNLSTTAGFLYSVSTDSKSKLAELVPQARPPAIAWCLDGTRQESLLRITNRVTHGEESVFWVSGVAGCGKSSLMGSMIDYMRDQFGARTSRLAAFIRFDRNQYNGCQHVV</sequence>
<feature type="domain" description="Nephrocystin 3-like N-terminal" evidence="3">
    <location>
        <begin position="290"/>
        <end position="337"/>
    </location>
</feature>
<evidence type="ECO:0000256" key="1">
    <source>
        <dbReference type="ARBA" id="ARBA00022737"/>
    </source>
</evidence>
<reference evidence="4 5" key="1">
    <citation type="journal article" date="2020" name="ISME J.">
        <title>Uncovering the hidden diversity of litter-decomposition mechanisms in mushroom-forming fungi.</title>
        <authorList>
            <person name="Floudas D."/>
            <person name="Bentzer J."/>
            <person name="Ahren D."/>
            <person name="Johansson T."/>
            <person name="Persson P."/>
            <person name="Tunlid A."/>
        </authorList>
    </citation>
    <scope>NUCLEOTIDE SEQUENCE [LARGE SCALE GENOMIC DNA]</scope>
    <source>
        <strain evidence="4 5">CBS 291.85</strain>
    </source>
</reference>
<dbReference type="AlphaFoldDB" id="A0A8H5GV94"/>
<name>A0A8H5GV94_9AGAR</name>
<dbReference type="InterPro" id="IPR056884">
    <property type="entry name" value="NPHP3-like_N"/>
</dbReference>
<dbReference type="EMBL" id="JAACJM010000007">
    <property type="protein sequence ID" value="KAF5371682.1"/>
    <property type="molecule type" value="Genomic_DNA"/>
</dbReference>
<organism evidence="4 5">
    <name type="scientific">Tetrapyrgos nigripes</name>
    <dbReference type="NCBI Taxonomy" id="182062"/>
    <lineage>
        <taxon>Eukaryota</taxon>
        <taxon>Fungi</taxon>
        <taxon>Dikarya</taxon>
        <taxon>Basidiomycota</taxon>
        <taxon>Agaricomycotina</taxon>
        <taxon>Agaricomycetes</taxon>
        <taxon>Agaricomycetidae</taxon>
        <taxon>Agaricales</taxon>
        <taxon>Marasmiineae</taxon>
        <taxon>Marasmiaceae</taxon>
        <taxon>Tetrapyrgos</taxon>
    </lineage>
</organism>
<protein>
    <recommendedName>
        <fullName evidence="3">Nephrocystin 3-like N-terminal domain-containing protein</fullName>
    </recommendedName>
</protein>
<comment type="caution">
    <text evidence="4">The sequence shown here is derived from an EMBL/GenBank/DDBJ whole genome shotgun (WGS) entry which is preliminary data.</text>
</comment>
<keyword evidence="5" id="KW-1185">Reference proteome</keyword>
<proteinExistence type="predicted"/>
<evidence type="ECO:0000256" key="2">
    <source>
        <dbReference type="SAM" id="SignalP"/>
    </source>
</evidence>
<evidence type="ECO:0000313" key="5">
    <source>
        <dbReference type="Proteomes" id="UP000559256"/>
    </source>
</evidence>
<evidence type="ECO:0000259" key="3">
    <source>
        <dbReference type="Pfam" id="PF24883"/>
    </source>
</evidence>
<keyword evidence="1" id="KW-0677">Repeat</keyword>
<accession>A0A8H5GV94</accession>
<dbReference type="Pfam" id="PF24883">
    <property type="entry name" value="NPHP3_N"/>
    <property type="match status" value="1"/>
</dbReference>
<feature type="signal peptide" evidence="2">
    <location>
        <begin position="1"/>
        <end position="26"/>
    </location>
</feature>
<dbReference type="Proteomes" id="UP000559256">
    <property type="component" value="Unassembled WGS sequence"/>
</dbReference>
<evidence type="ECO:0000313" key="4">
    <source>
        <dbReference type="EMBL" id="KAF5371682.1"/>
    </source>
</evidence>
<feature type="chain" id="PRO_5034819622" description="Nephrocystin 3-like N-terminal domain-containing protein" evidence="2">
    <location>
        <begin position="27"/>
        <end position="346"/>
    </location>
</feature>
<keyword evidence="2" id="KW-0732">Signal</keyword>
<dbReference type="OrthoDB" id="3269932at2759"/>
<gene>
    <name evidence="4" type="ORF">D9758_003484</name>
</gene>